<evidence type="ECO:0000256" key="1">
    <source>
        <dbReference type="SAM" id="MobiDB-lite"/>
    </source>
</evidence>
<keyword evidence="2" id="KW-1133">Transmembrane helix</keyword>
<evidence type="ECO:0000313" key="4">
    <source>
        <dbReference type="Proteomes" id="UP000641025"/>
    </source>
</evidence>
<keyword evidence="4" id="KW-1185">Reference proteome</keyword>
<gene>
    <name evidence="3" type="ORF">JFN90_04655</name>
</gene>
<feature type="transmembrane region" description="Helical" evidence="2">
    <location>
        <begin position="26"/>
        <end position="45"/>
    </location>
</feature>
<feature type="region of interest" description="Disordered" evidence="1">
    <location>
        <begin position="1"/>
        <end position="20"/>
    </location>
</feature>
<keyword evidence="2" id="KW-0472">Membrane</keyword>
<keyword evidence="2" id="KW-0812">Transmembrane</keyword>
<evidence type="ECO:0000256" key="2">
    <source>
        <dbReference type="SAM" id="Phobius"/>
    </source>
</evidence>
<evidence type="ECO:0000313" key="3">
    <source>
        <dbReference type="EMBL" id="MBJ6799426.1"/>
    </source>
</evidence>
<dbReference type="Proteomes" id="UP000641025">
    <property type="component" value="Unassembled WGS sequence"/>
</dbReference>
<sequence>MEARSLRRSPATRWSRNKKRNESMKNYMPALIASIITGILLLSFFNKQQTTDDLQITRTVTSQPEKPALSLQLGAEPLGSGVYVSDSLSTIQVNNGTQTDVLVKLINTDNSQSVLIRNFYIPRGSTYKAKQLPEGSYKVVYAYGIDWNTDNKRFNRKSSFSIADKLLEVRKTITEVDGANGKQINTNYGGHTIELKPTIDGNFPAHPINENTFNET</sequence>
<dbReference type="EMBL" id="JAEMHK010000003">
    <property type="protein sequence ID" value="MBJ6799426.1"/>
    <property type="molecule type" value="Genomic_DNA"/>
</dbReference>
<protein>
    <submittedName>
        <fullName evidence="3">Uncharacterized protein</fullName>
    </submittedName>
</protein>
<organism evidence="3 4">
    <name type="scientific">Geomonas propionica</name>
    <dbReference type="NCBI Taxonomy" id="2798582"/>
    <lineage>
        <taxon>Bacteria</taxon>
        <taxon>Pseudomonadati</taxon>
        <taxon>Thermodesulfobacteriota</taxon>
        <taxon>Desulfuromonadia</taxon>
        <taxon>Geobacterales</taxon>
        <taxon>Geobacteraceae</taxon>
        <taxon>Geomonas</taxon>
    </lineage>
</organism>
<comment type="caution">
    <text evidence="3">The sequence shown here is derived from an EMBL/GenBank/DDBJ whole genome shotgun (WGS) entry which is preliminary data.</text>
</comment>
<reference evidence="3 4" key="1">
    <citation type="submission" date="2020-12" db="EMBL/GenBank/DDBJ databases">
        <title>Geomonas sp. Red259, isolated from paddy soil.</title>
        <authorList>
            <person name="Xu Z."/>
            <person name="Zhang Z."/>
            <person name="Masuda Y."/>
            <person name="Itoh H."/>
            <person name="Senoo K."/>
        </authorList>
    </citation>
    <scope>NUCLEOTIDE SEQUENCE [LARGE SCALE GENOMIC DNA]</scope>
    <source>
        <strain evidence="3 4">Red259</strain>
    </source>
</reference>
<dbReference type="RefSeq" id="WP_199393949.1">
    <property type="nucleotide sequence ID" value="NZ_JAEMHK010000003.1"/>
</dbReference>
<accession>A0ABS0YN64</accession>
<proteinExistence type="predicted"/>
<name>A0ABS0YN64_9BACT</name>